<proteinExistence type="inferred from homology"/>
<dbReference type="GeneID" id="37014630"/>
<dbReference type="GO" id="GO:0005829">
    <property type="term" value="C:cytosol"/>
    <property type="evidence" value="ECO:0007669"/>
    <property type="project" value="UniProtKB-ARBA"/>
</dbReference>
<dbReference type="RefSeq" id="XP_025346547.1">
    <property type="nucleotide sequence ID" value="XM_025492896.1"/>
</dbReference>
<dbReference type="SUPFAM" id="SSF74924">
    <property type="entry name" value="Cap-Gly domain"/>
    <property type="match status" value="1"/>
</dbReference>
<evidence type="ECO:0000313" key="7">
    <source>
        <dbReference type="EMBL" id="PWN19387.1"/>
    </source>
</evidence>
<dbReference type="SUPFAM" id="SSF54236">
    <property type="entry name" value="Ubiquitin-like"/>
    <property type="match status" value="1"/>
</dbReference>
<dbReference type="InterPro" id="IPR000626">
    <property type="entry name" value="Ubiquitin-like_dom"/>
</dbReference>
<dbReference type="InterPro" id="IPR000938">
    <property type="entry name" value="CAP-Gly_domain"/>
</dbReference>
<dbReference type="Gene3D" id="2.30.30.190">
    <property type="entry name" value="CAP Gly-rich-like domain"/>
    <property type="match status" value="1"/>
</dbReference>
<keyword evidence="3" id="KW-0143">Chaperone</keyword>
<keyword evidence="8" id="KW-1185">Reference proteome</keyword>
<dbReference type="PROSITE" id="PS50245">
    <property type="entry name" value="CAP_GLY_2"/>
    <property type="match status" value="1"/>
</dbReference>
<comment type="similarity">
    <text evidence="4">Belongs to the TBCB family.</text>
</comment>
<dbReference type="GO" id="GO:0035371">
    <property type="term" value="C:microtubule plus-end"/>
    <property type="evidence" value="ECO:0007669"/>
    <property type="project" value="TreeGrafter"/>
</dbReference>
<comment type="subcellular location">
    <subcellularLocation>
        <location evidence="1">Cytoplasm</location>
    </subcellularLocation>
</comment>
<dbReference type="PANTHER" id="PTHR18916:SF85">
    <property type="entry name" value="TUBULIN-FOLDING COFACTOR B"/>
    <property type="match status" value="1"/>
</dbReference>
<dbReference type="GO" id="GO:0005938">
    <property type="term" value="C:cell cortex"/>
    <property type="evidence" value="ECO:0007669"/>
    <property type="project" value="TreeGrafter"/>
</dbReference>
<evidence type="ECO:0000256" key="2">
    <source>
        <dbReference type="ARBA" id="ARBA00022490"/>
    </source>
</evidence>
<evidence type="ECO:0000256" key="5">
    <source>
        <dbReference type="SAM" id="MobiDB-lite"/>
    </source>
</evidence>
<evidence type="ECO:0000256" key="4">
    <source>
        <dbReference type="ARBA" id="ARBA00025779"/>
    </source>
</evidence>
<organism evidence="7 8">
    <name type="scientific">Pseudomicrostroma glucosiphilum</name>
    <dbReference type="NCBI Taxonomy" id="1684307"/>
    <lineage>
        <taxon>Eukaryota</taxon>
        <taxon>Fungi</taxon>
        <taxon>Dikarya</taxon>
        <taxon>Basidiomycota</taxon>
        <taxon>Ustilaginomycotina</taxon>
        <taxon>Exobasidiomycetes</taxon>
        <taxon>Microstromatales</taxon>
        <taxon>Microstromatales incertae sedis</taxon>
        <taxon>Pseudomicrostroma</taxon>
    </lineage>
</organism>
<keyword evidence="2" id="KW-0963">Cytoplasm</keyword>
<evidence type="ECO:0000256" key="1">
    <source>
        <dbReference type="ARBA" id="ARBA00004496"/>
    </source>
</evidence>
<dbReference type="Pfam" id="PF14560">
    <property type="entry name" value="Ubiquitin_2"/>
    <property type="match status" value="1"/>
</dbReference>
<sequence length="256" mass="28287">MAAITLFLHAPATNISSERLLSPSESISSLRSRLEHLTGIPPTAQKISLYTSRTDDPSPSAPPRLVTPVRSEPASDEEDEITLMMLGVREGMGIKVEDTRPPDVARMYTDESLLKERFELTEEEYANRSDTVLSYKQRHKMGRFDPNAVASAEAEAASIEEQVAWAHTAYPLGSRCEVEGGYQRRGAVRFVGTTEFAKGVWVGVEYDEPVGKGDGSVNGSRYFTCSAKHGGFVKPDKVKVGHYPPIEPFDEDDEEF</sequence>
<feature type="domain" description="CAP-Gly" evidence="6">
    <location>
        <begin position="192"/>
        <end position="234"/>
    </location>
</feature>
<dbReference type="GO" id="GO:0005634">
    <property type="term" value="C:nucleus"/>
    <property type="evidence" value="ECO:0007669"/>
    <property type="project" value="TreeGrafter"/>
</dbReference>
<dbReference type="PANTHER" id="PTHR18916">
    <property type="entry name" value="DYNACTIN 1-RELATED MICROTUBULE-BINDING"/>
    <property type="match status" value="1"/>
</dbReference>
<dbReference type="GO" id="GO:0051010">
    <property type="term" value="F:microtubule plus-end binding"/>
    <property type="evidence" value="ECO:0007669"/>
    <property type="project" value="TreeGrafter"/>
</dbReference>
<gene>
    <name evidence="7" type="ORF">BCV69DRAFT_284020</name>
</gene>
<feature type="region of interest" description="Disordered" evidence="5">
    <location>
        <begin position="43"/>
        <end position="77"/>
    </location>
</feature>
<dbReference type="STRING" id="1684307.A0A316U295"/>
<dbReference type="FunFam" id="2.30.30.190:FF:000013">
    <property type="entry name" value="Tubulin-folding cofactor B"/>
    <property type="match status" value="1"/>
</dbReference>
<dbReference type="SMART" id="SM01052">
    <property type="entry name" value="CAP_GLY"/>
    <property type="match status" value="1"/>
</dbReference>
<name>A0A316U295_9BASI</name>
<dbReference type="Gene3D" id="3.10.20.90">
    <property type="entry name" value="Phosphatidylinositol 3-kinase Catalytic Subunit, Chain A, domain 1"/>
    <property type="match status" value="1"/>
</dbReference>
<dbReference type="InterPro" id="IPR029071">
    <property type="entry name" value="Ubiquitin-like_domsf"/>
</dbReference>
<dbReference type="GO" id="GO:0031122">
    <property type="term" value="P:cytoplasmic microtubule organization"/>
    <property type="evidence" value="ECO:0007669"/>
    <property type="project" value="TreeGrafter"/>
</dbReference>
<dbReference type="InterPro" id="IPR036859">
    <property type="entry name" value="CAP-Gly_dom_sf"/>
</dbReference>
<dbReference type="EMBL" id="KZ819331">
    <property type="protein sequence ID" value="PWN19387.1"/>
    <property type="molecule type" value="Genomic_DNA"/>
</dbReference>
<dbReference type="Pfam" id="PF01302">
    <property type="entry name" value="CAP_GLY"/>
    <property type="match status" value="1"/>
</dbReference>
<evidence type="ECO:0000256" key="3">
    <source>
        <dbReference type="ARBA" id="ARBA00023186"/>
    </source>
</evidence>
<dbReference type="AlphaFoldDB" id="A0A316U295"/>
<evidence type="ECO:0000313" key="8">
    <source>
        <dbReference type="Proteomes" id="UP000245942"/>
    </source>
</evidence>
<reference evidence="7 8" key="1">
    <citation type="journal article" date="2018" name="Mol. Biol. Evol.">
        <title>Broad Genomic Sampling Reveals a Smut Pathogenic Ancestry of the Fungal Clade Ustilaginomycotina.</title>
        <authorList>
            <person name="Kijpornyongpan T."/>
            <person name="Mondo S.J."/>
            <person name="Barry K."/>
            <person name="Sandor L."/>
            <person name="Lee J."/>
            <person name="Lipzen A."/>
            <person name="Pangilinan J."/>
            <person name="LaButti K."/>
            <person name="Hainaut M."/>
            <person name="Henrissat B."/>
            <person name="Grigoriev I.V."/>
            <person name="Spatafora J.W."/>
            <person name="Aime M.C."/>
        </authorList>
    </citation>
    <scope>NUCLEOTIDE SEQUENCE [LARGE SCALE GENOMIC DNA]</scope>
    <source>
        <strain evidence="7 8">MCA 4718</strain>
    </source>
</reference>
<accession>A0A316U295</accession>
<protein>
    <recommendedName>
        <fullName evidence="6">CAP-Gly domain-containing protein</fullName>
    </recommendedName>
</protein>
<evidence type="ECO:0000259" key="6">
    <source>
        <dbReference type="PROSITE" id="PS50245"/>
    </source>
</evidence>
<dbReference type="OrthoDB" id="5295208at2759"/>
<dbReference type="Proteomes" id="UP000245942">
    <property type="component" value="Unassembled WGS sequence"/>
</dbReference>